<evidence type="ECO:0000256" key="24">
    <source>
        <dbReference type="SAM" id="MobiDB-lite"/>
    </source>
</evidence>
<feature type="compositionally biased region" description="Basic residues" evidence="24">
    <location>
        <begin position="469"/>
        <end position="481"/>
    </location>
</feature>
<dbReference type="PROSITE" id="PS51194">
    <property type="entry name" value="HELICASE_CTER"/>
    <property type="match status" value="1"/>
</dbReference>
<keyword evidence="10" id="KW-0347">Helicase</keyword>
<evidence type="ECO:0000256" key="6">
    <source>
        <dbReference type="ARBA" id="ARBA00022553"/>
    </source>
</evidence>
<feature type="compositionally biased region" description="Basic and acidic residues" evidence="24">
    <location>
        <begin position="18"/>
        <end position="29"/>
    </location>
</feature>
<keyword evidence="14" id="KW-0413">Isomerase</keyword>
<dbReference type="GO" id="GO:0005694">
    <property type="term" value="C:chromosome"/>
    <property type="evidence" value="ECO:0007669"/>
    <property type="project" value="TreeGrafter"/>
</dbReference>
<keyword evidence="12" id="KW-0067">ATP-binding</keyword>
<dbReference type="InterPro" id="IPR014001">
    <property type="entry name" value="Helicase_ATP-bd"/>
</dbReference>
<evidence type="ECO:0000259" key="27">
    <source>
        <dbReference type="PROSITE" id="PS51194"/>
    </source>
</evidence>
<keyword evidence="23" id="KW-0863">Zinc-finger</keyword>
<keyword evidence="29" id="KW-1185">Reference proteome</keyword>
<feature type="compositionally biased region" description="Basic and acidic residues" evidence="24">
    <location>
        <begin position="1228"/>
        <end position="1241"/>
    </location>
</feature>
<comment type="cofactor">
    <cofactor evidence="1">
        <name>Zn(2+)</name>
        <dbReference type="ChEBI" id="CHEBI:29105"/>
    </cofactor>
</comment>
<reference evidence="28" key="2">
    <citation type="submission" date="2025-08" db="UniProtKB">
        <authorList>
            <consortium name="Ensembl"/>
        </authorList>
    </citation>
    <scope>IDENTIFICATION</scope>
</reference>
<protein>
    <recommendedName>
        <fullName evidence="19">ATP-dependent DNA helicase Q4</fullName>
        <ecNumber evidence="17">5.6.2.4</ecNumber>
    </recommendedName>
    <alternativeName>
        <fullName evidence="20">DNA 3'-5' helicase RecQ4</fullName>
    </alternativeName>
    <alternativeName>
        <fullName evidence="21">DNA helicase, RecQ-like type 4</fullName>
    </alternativeName>
    <alternativeName>
        <fullName evidence="22">RecQ protein-like 4</fullName>
    </alternativeName>
</protein>
<dbReference type="SUPFAM" id="SSF57756">
    <property type="entry name" value="Retrovirus zinc finger-like domains"/>
    <property type="match status" value="1"/>
</dbReference>
<evidence type="ECO:0000256" key="19">
    <source>
        <dbReference type="ARBA" id="ARBA00074290"/>
    </source>
</evidence>
<dbReference type="FunFam" id="3.40.50.300:FF:000772">
    <property type="entry name" value="ATP-dependent DNA helicase Q4"/>
    <property type="match status" value="1"/>
</dbReference>
<dbReference type="OMA" id="HAGMCSQ"/>
<evidence type="ECO:0000313" key="29">
    <source>
        <dbReference type="Proteomes" id="UP000472265"/>
    </source>
</evidence>
<evidence type="ECO:0000256" key="21">
    <source>
        <dbReference type="ARBA" id="ARBA00078242"/>
    </source>
</evidence>
<evidence type="ECO:0000256" key="17">
    <source>
        <dbReference type="ARBA" id="ARBA00034808"/>
    </source>
</evidence>
<evidence type="ECO:0000256" key="9">
    <source>
        <dbReference type="ARBA" id="ARBA00022801"/>
    </source>
</evidence>
<dbReference type="RefSeq" id="XP_030265467.1">
    <property type="nucleotide sequence ID" value="XM_030409607.1"/>
</dbReference>
<dbReference type="InterPro" id="IPR027417">
    <property type="entry name" value="P-loop_NTPase"/>
</dbReference>
<dbReference type="Ensembl" id="ENSSAUT00010035413.1">
    <property type="protein sequence ID" value="ENSSAUP00010033607.1"/>
    <property type="gene ID" value="ENSSAUG00010014271.1"/>
</dbReference>
<dbReference type="GO" id="GO:0000724">
    <property type="term" value="P:double-strand break repair via homologous recombination"/>
    <property type="evidence" value="ECO:0007669"/>
    <property type="project" value="TreeGrafter"/>
</dbReference>
<dbReference type="CDD" id="cd22289">
    <property type="entry name" value="RecQL4_SLD2_NTD"/>
    <property type="match status" value="1"/>
</dbReference>
<organism evidence="28 29">
    <name type="scientific">Sparus aurata</name>
    <name type="common">Gilthead sea bream</name>
    <dbReference type="NCBI Taxonomy" id="8175"/>
    <lineage>
        <taxon>Eukaryota</taxon>
        <taxon>Metazoa</taxon>
        <taxon>Chordata</taxon>
        <taxon>Craniata</taxon>
        <taxon>Vertebrata</taxon>
        <taxon>Euteleostomi</taxon>
        <taxon>Actinopterygii</taxon>
        <taxon>Neopterygii</taxon>
        <taxon>Teleostei</taxon>
        <taxon>Neoteleostei</taxon>
        <taxon>Acanthomorphata</taxon>
        <taxon>Eupercaria</taxon>
        <taxon>Spariformes</taxon>
        <taxon>Sparidae</taxon>
        <taxon>Sparus</taxon>
    </lineage>
</organism>
<feature type="compositionally biased region" description="Polar residues" evidence="24">
    <location>
        <begin position="412"/>
        <end position="423"/>
    </location>
</feature>
<dbReference type="GeneTree" id="ENSGT00940000160387"/>
<evidence type="ECO:0000256" key="23">
    <source>
        <dbReference type="PROSITE-ProRule" id="PRU00047"/>
    </source>
</evidence>
<evidence type="ECO:0000259" key="25">
    <source>
        <dbReference type="PROSITE" id="PS50158"/>
    </source>
</evidence>
<dbReference type="GO" id="GO:0043138">
    <property type="term" value="F:3'-5' DNA helicase activity"/>
    <property type="evidence" value="ECO:0007669"/>
    <property type="project" value="UniProtKB-EC"/>
</dbReference>
<dbReference type="SMART" id="SM00343">
    <property type="entry name" value="ZnF_C2HC"/>
    <property type="match status" value="1"/>
</dbReference>
<evidence type="ECO:0000256" key="14">
    <source>
        <dbReference type="ARBA" id="ARBA00023235"/>
    </source>
</evidence>
<dbReference type="PROSITE" id="PS50158">
    <property type="entry name" value="ZF_CCHC"/>
    <property type="match status" value="1"/>
</dbReference>
<evidence type="ECO:0000256" key="12">
    <source>
        <dbReference type="ARBA" id="ARBA00022840"/>
    </source>
</evidence>
<dbReference type="Pfam" id="PF00271">
    <property type="entry name" value="Helicase_C"/>
    <property type="match status" value="1"/>
</dbReference>
<feature type="compositionally biased region" description="Basic and acidic residues" evidence="24">
    <location>
        <begin position="436"/>
        <end position="451"/>
    </location>
</feature>
<dbReference type="FunFam" id="3.40.50.300:FF:001084">
    <property type="entry name" value="RecQ like helicase 4"/>
    <property type="match status" value="1"/>
</dbReference>
<feature type="compositionally biased region" description="Polar residues" evidence="24">
    <location>
        <begin position="226"/>
        <end position="236"/>
    </location>
</feature>
<dbReference type="GO" id="GO:0009378">
    <property type="term" value="F:four-way junction helicase activity"/>
    <property type="evidence" value="ECO:0007669"/>
    <property type="project" value="TreeGrafter"/>
</dbReference>
<dbReference type="Proteomes" id="UP000472265">
    <property type="component" value="Chromosome 3"/>
</dbReference>
<dbReference type="SMART" id="SM00490">
    <property type="entry name" value="HELICc"/>
    <property type="match status" value="1"/>
</dbReference>
<comment type="similarity">
    <text evidence="4">Belongs to the helicase family. RecQ subfamily.</text>
</comment>
<dbReference type="InterPro" id="IPR001650">
    <property type="entry name" value="Helicase_C-like"/>
</dbReference>
<evidence type="ECO:0000256" key="11">
    <source>
        <dbReference type="ARBA" id="ARBA00022833"/>
    </source>
</evidence>
<evidence type="ECO:0000256" key="16">
    <source>
        <dbReference type="ARBA" id="ARBA00034617"/>
    </source>
</evidence>
<dbReference type="InParanoid" id="A0A671W6M7"/>
<dbReference type="CTD" id="9401"/>
<keyword evidence="15" id="KW-0539">Nucleus</keyword>
<feature type="region of interest" description="Disordered" evidence="24">
    <location>
        <begin position="18"/>
        <end position="100"/>
    </location>
</feature>
<feature type="domain" description="CCHC-type" evidence="25">
    <location>
        <begin position="648"/>
        <end position="662"/>
    </location>
</feature>
<dbReference type="EC" id="5.6.2.4" evidence="17"/>
<feature type="region of interest" description="Disordered" evidence="24">
    <location>
        <begin position="695"/>
        <end position="719"/>
    </location>
</feature>
<dbReference type="Pfam" id="PF00270">
    <property type="entry name" value="DEAD"/>
    <property type="match status" value="1"/>
</dbReference>
<feature type="compositionally biased region" description="Basic and acidic residues" evidence="24">
    <location>
        <begin position="1263"/>
        <end position="1274"/>
    </location>
</feature>
<name>A0A671W6M7_SPAAU</name>
<evidence type="ECO:0000256" key="1">
    <source>
        <dbReference type="ARBA" id="ARBA00001947"/>
    </source>
</evidence>
<dbReference type="Gene3D" id="1.10.10.1460">
    <property type="match status" value="1"/>
</dbReference>
<dbReference type="GO" id="GO:0006260">
    <property type="term" value="P:DNA replication"/>
    <property type="evidence" value="ECO:0007669"/>
    <property type="project" value="InterPro"/>
</dbReference>
<feature type="region of interest" description="Disordered" evidence="24">
    <location>
        <begin position="358"/>
        <end position="554"/>
    </location>
</feature>
<keyword evidence="9" id="KW-0378">Hydrolase</keyword>
<comment type="catalytic activity">
    <reaction evidence="18">
        <text>ATP + H2O = ADP + phosphate + H(+)</text>
        <dbReference type="Rhea" id="RHEA:13065"/>
        <dbReference type="ChEBI" id="CHEBI:15377"/>
        <dbReference type="ChEBI" id="CHEBI:15378"/>
        <dbReference type="ChEBI" id="CHEBI:30616"/>
        <dbReference type="ChEBI" id="CHEBI:43474"/>
        <dbReference type="ChEBI" id="CHEBI:456216"/>
    </reaction>
</comment>
<evidence type="ECO:0000256" key="4">
    <source>
        <dbReference type="ARBA" id="ARBA00005446"/>
    </source>
</evidence>
<feature type="compositionally biased region" description="Basic and acidic residues" evidence="24">
    <location>
        <begin position="538"/>
        <end position="550"/>
    </location>
</feature>
<keyword evidence="13" id="KW-0238">DNA-binding</keyword>
<evidence type="ECO:0000256" key="18">
    <source>
        <dbReference type="ARBA" id="ARBA00049360"/>
    </source>
</evidence>
<dbReference type="InterPro" id="IPR001878">
    <property type="entry name" value="Znf_CCHC"/>
</dbReference>
<feature type="compositionally biased region" description="Basic and acidic residues" evidence="24">
    <location>
        <begin position="36"/>
        <end position="52"/>
    </location>
</feature>
<comment type="catalytic activity">
    <reaction evidence="16">
        <text>Couples ATP hydrolysis with the unwinding of duplex DNA by translocating in the 3'-5' direction.</text>
        <dbReference type="EC" id="5.6.2.4"/>
    </reaction>
</comment>
<dbReference type="CDD" id="cd18018">
    <property type="entry name" value="DEXHc_RecQ4-like"/>
    <property type="match status" value="1"/>
</dbReference>
<reference evidence="28" key="1">
    <citation type="submission" date="2021-04" db="EMBL/GenBank/DDBJ databases">
        <authorList>
            <consortium name="Wellcome Sanger Institute Data Sharing"/>
        </authorList>
    </citation>
    <scope>NUCLEOTIDE SEQUENCE [LARGE SCALE GENOMIC DNA]</scope>
</reference>
<evidence type="ECO:0000256" key="7">
    <source>
        <dbReference type="ARBA" id="ARBA00022723"/>
    </source>
</evidence>
<accession>A0A671W6M7</accession>
<dbReference type="PANTHER" id="PTHR13710">
    <property type="entry name" value="DNA HELICASE RECQ FAMILY MEMBER"/>
    <property type="match status" value="1"/>
</dbReference>
<keyword evidence="8" id="KW-0547">Nucleotide-binding</keyword>
<keyword evidence="11" id="KW-0862">Zinc</keyword>
<evidence type="ECO:0000256" key="10">
    <source>
        <dbReference type="ARBA" id="ARBA00022806"/>
    </source>
</evidence>
<evidence type="ECO:0000256" key="13">
    <source>
        <dbReference type="ARBA" id="ARBA00023125"/>
    </source>
</evidence>
<dbReference type="GO" id="GO:0005634">
    <property type="term" value="C:nucleus"/>
    <property type="evidence" value="ECO:0007669"/>
    <property type="project" value="UniProtKB-SubCell"/>
</dbReference>
<dbReference type="GO" id="GO:0008270">
    <property type="term" value="F:zinc ion binding"/>
    <property type="evidence" value="ECO:0007669"/>
    <property type="project" value="UniProtKB-KW"/>
</dbReference>
<dbReference type="SUPFAM" id="SSF52540">
    <property type="entry name" value="P-loop containing nucleoside triphosphate hydrolases"/>
    <property type="match status" value="1"/>
</dbReference>
<gene>
    <name evidence="28" type="primary">recql4</name>
</gene>
<evidence type="ECO:0000256" key="3">
    <source>
        <dbReference type="ARBA" id="ARBA00004496"/>
    </source>
</evidence>
<proteinExistence type="inferred from homology"/>
<feature type="domain" description="Helicase C-terminal" evidence="27">
    <location>
        <begin position="983"/>
        <end position="1189"/>
    </location>
</feature>
<keyword evidence="6" id="KW-0597">Phosphoprotein</keyword>
<dbReference type="InterPro" id="IPR011545">
    <property type="entry name" value="DEAD/DEAH_box_helicase_dom"/>
</dbReference>
<evidence type="ECO:0000256" key="22">
    <source>
        <dbReference type="ARBA" id="ARBA00084018"/>
    </source>
</evidence>
<dbReference type="GO" id="GO:0005737">
    <property type="term" value="C:cytoplasm"/>
    <property type="evidence" value="ECO:0007669"/>
    <property type="project" value="UniProtKB-SubCell"/>
</dbReference>
<feature type="domain" description="Helicase ATP-binding" evidence="26">
    <location>
        <begin position="783"/>
        <end position="961"/>
    </location>
</feature>
<dbReference type="FunFam" id="1.10.10.1460:FF:000001">
    <property type="entry name" value="DNA replication regulator Sld2"/>
    <property type="match status" value="1"/>
</dbReference>
<dbReference type="GO" id="GO:0005524">
    <property type="term" value="F:ATP binding"/>
    <property type="evidence" value="ECO:0007669"/>
    <property type="project" value="UniProtKB-KW"/>
</dbReference>
<dbReference type="Gene3D" id="4.10.60.10">
    <property type="entry name" value="Zinc finger, CCHC-type"/>
    <property type="match status" value="1"/>
</dbReference>
<evidence type="ECO:0000256" key="2">
    <source>
        <dbReference type="ARBA" id="ARBA00004123"/>
    </source>
</evidence>
<evidence type="ECO:0000313" key="28">
    <source>
        <dbReference type="Ensembl" id="ENSSAUP00010033607.1"/>
    </source>
</evidence>
<dbReference type="GeneID" id="115576937"/>
<evidence type="ECO:0000256" key="15">
    <source>
        <dbReference type="ARBA" id="ARBA00023242"/>
    </source>
</evidence>
<feature type="region of interest" description="Disordered" evidence="24">
    <location>
        <begin position="201"/>
        <end position="241"/>
    </location>
</feature>
<dbReference type="GO" id="GO:0016787">
    <property type="term" value="F:hydrolase activity"/>
    <property type="evidence" value="ECO:0007669"/>
    <property type="project" value="UniProtKB-KW"/>
</dbReference>
<dbReference type="Pfam" id="PF11719">
    <property type="entry name" value="Drc1-Sld2"/>
    <property type="match status" value="1"/>
</dbReference>
<dbReference type="Gene3D" id="3.40.50.300">
    <property type="entry name" value="P-loop containing nucleotide triphosphate hydrolases"/>
    <property type="match status" value="2"/>
</dbReference>
<evidence type="ECO:0000259" key="26">
    <source>
        <dbReference type="PROSITE" id="PS51192"/>
    </source>
</evidence>
<keyword evidence="5" id="KW-0963">Cytoplasm</keyword>
<dbReference type="PANTHER" id="PTHR13710:SF108">
    <property type="entry name" value="ATP-DEPENDENT DNA HELICASE Q4"/>
    <property type="match status" value="1"/>
</dbReference>
<evidence type="ECO:0000256" key="8">
    <source>
        <dbReference type="ARBA" id="ARBA00022741"/>
    </source>
</evidence>
<dbReference type="GO" id="GO:0003677">
    <property type="term" value="F:DNA binding"/>
    <property type="evidence" value="ECO:0007669"/>
    <property type="project" value="UniProtKB-KW"/>
</dbReference>
<comment type="subcellular location">
    <subcellularLocation>
        <location evidence="3">Cytoplasm</location>
    </subcellularLocation>
    <subcellularLocation>
        <location evidence="2">Nucleus</location>
    </subcellularLocation>
</comment>
<evidence type="ECO:0000256" key="5">
    <source>
        <dbReference type="ARBA" id="ARBA00022490"/>
    </source>
</evidence>
<evidence type="ECO:0000256" key="20">
    <source>
        <dbReference type="ARBA" id="ARBA00076756"/>
    </source>
</evidence>
<keyword evidence="7" id="KW-0479">Metal-binding</keyword>
<feature type="compositionally biased region" description="Basic and acidic residues" evidence="24">
    <location>
        <begin position="363"/>
        <end position="398"/>
    </location>
</feature>
<dbReference type="OrthoDB" id="18781at2759"/>
<dbReference type="Pfam" id="PF00098">
    <property type="entry name" value="zf-CCHC"/>
    <property type="match status" value="1"/>
</dbReference>
<dbReference type="GO" id="GO:0000723">
    <property type="term" value="P:telomere maintenance"/>
    <property type="evidence" value="ECO:0007669"/>
    <property type="project" value="TreeGrafter"/>
</dbReference>
<dbReference type="InterPro" id="IPR021110">
    <property type="entry name" value="DNA_rep_checkpnt_protein"/>
</dbReference>
<feature type="region of interest" description="Disordered" evidence="24">
    <location>
        <begin position="1222"/>
        <end position="1277"/>
    </location>
</feature>
<sequence>MDRYNEVKLLLKTWEQGFVKEHQRKPNKEDIDEAPEDTRKLYKEYRGLKQAKENSSSDAASGHAEKSRSTAEETDCWGSHLNRGALPASSPKLTPQDRESLKASAQYYGLKLKNNLATLSKERPVSLKKSVLPGRVPLNSLKGAQTGQINSPFAAAAKITSADPESSPFLPKRVKTCLGSLASPTVNPLEPEDQFEPFEPVKESHEELANADSNSSLHLSSKNSKVISSQNPNSSCLAPSPARSSVLLSSFSSPHRVGTPRGHMGATKKINESVGASGDKIETIENLGTPHKGFGSKDLGTSIGLKGSPRVSGGFRGGIGSSIGGRPSLGGRLSSIDRKWLERCQVFGEMEAEVVPGAGNQEIDLKKSGERESERETEGKIQGDEKVGKKGMDAEAERNNPLGLGSDEGFKSISTDKIISNSAPKPALQHTGKSRGGQEEGNKKGGEEMERGLTPPPMPEDDNTETSHKSKGTKKRARKRQREGENMEGETVEEGGAKKRRRNAKKKEESSDVNPSQAQEEGKKRKGKKKGDEDGEAGEDKETKEPKKVPQENLFGDLEEEFAARRMHYSQPVKPRSVKGAEGNFVKINLKKKSHVKGYALRGAGLRKQLYMQKFQLKGERFGGGAGFFGRGRRGGFRGGLSRQGDTCYKCGGTGHWAMDCKGPAPPRPVADDPPAEEEPFELPTLEEVARATGTLGPQPLGASPSIDEEQPCQEKGSYMNPTDEVLLNVIRPDYERPAAPPPVEPLYKLTDDGKVQETPAGVHAALKDLGYQSFRPGQEEAIMRILSGLSTLVVLSTGMGKSLCYQLPAYLYAQRSKCITLVISPLVSLMDDQLSGLPANLKAACIHSNMTRKQREAAIEKVKSGEVCVLLLSPEALVGGGGSGTGCLPSAQELPPVAFACIDEAHCVSEWSHNFRPCYLRLCKVLRERLGVQCLLGLTATATLSTALDIARHLDITDQDGIAVRSAAVPPNLYLSVSMDREKDQALVSLLKGDRFGCLDSVIVYCTRREETVRVAALLRTCLQGVLVKENKQISSRTEHNPVGQKKKDLARKKIRKPLKWQAESYHAGLSASERRRVQNNFMCGELRIVVATVAFGMGLDKSDVRGIIHYNMPKSFESYVQEIGRAGRDGDPAHCHLFLDPEGGDLHELRRHIYADTVDYYTVKKLVQKVFPPCKCKQIHQKQQELVKDIEDSELLEMMDMCDQESGLNPHTQQDTLVPSTVQEASHPDAAELPPQEHRDEEEEKEREVKGEQTIQDEEADGSKKQADWLRDQEEESNYWPRERVCHTHERAIPIQETVEALDITEEGVETLLCYLELHPQRFVELLHPTLSVCKISCYDGPRQLQKITKICPPVAVVLARRRMAGERVESCDQVEFDVVEVADTMGWQLPLVKRGLRQLQWSSAGGRSGIQVEFSSISFYFRSYGDLSDVEMDRVCEFLHNRVQNQERTQLYQLTACFKAFKSVAFLHVSSCVDDLDESRSLHLKSLLSEYFDKRRDRSQTLAPLDVEELNKYNLLDWENQIRADIRSFLANRSDEKFSGRAVARILHGIGSPCYPAQTYGRDRRYWRKYIQFDFNQLIRLATQEIIRFK</sequence>
<reference evidence="28" key="3">
    <citation type="submission" date="2025-09" db="UniProtKB">
        <authorList>
            <consortium name="Ensembl"/>
        </authorList>
    </citation>
    <scope>IDENTIFICATION</scope>
</reference>
<dbReference type="SMART" id="SM00487">
    <property type="entry name" value="DEXDc"/>
    <property type="match status" value="1"/>
</dbReference>
<feature type="compositionally biased region" description="Low complexity" evidence="24">
    <location>
        <begin position="213"/>
        <end position="225"/>
    </location>
</feature>
<dbReference type="PROSITE" id="PS51192">
    <property type="entry name" value="HELICASE_ATP_BIND_1"/>
    <property type="match status" value="1"/>
</dbReference>
<dbReference type="InterPro" id="IPR036875">
    <property type="entry name" value="Znf_CCHC_sf"/>
</dbReference>